<keyword evidence="3" id="KW-1185">Reference proteome</keyword>
<accession>A0A371EGA4</accession>
<evidence type="ECO:0000313" key="3">
    <source>
        <dbReference type="Proteomes" id="UP000257109"/>
    </source>
</evidence>
<dbReference type="EMBL" id="QJKJ01014079">
    <property type="protein sequence ID" value="RDX65075.1"/>
    <property type="molecule type" value="Genomic_DNA"/>
</dbReference>
<feature type="region of interest" description="Disordered" evidence="1">
    <location>
        <begin position="78"/>
        <end position="99"/>
    </location>
</feature>
<evidence type="ECO:0000256" key="1">
    <source>
        <dbReference type="SAM" id="MobiDB-lite"/>
    </source>
</evidence>
<comment type="caution">
    <text evidence="2">The sequence shown here is derived from an EMBL/GenBank/DDBJ whole genome shotgun (WGS) entry which is preliminary data.</text>
</comment>
<dbReference type="OrthoDB" id="1719899at2759"/>
<feature type="non-terminal residue" evidence="2">
    <location>
        <position position="1"/>
    </location>
</feature>
<name>A0A371EGA4_MUCPR</name>
<gene>
    <name evidence="2" type="ORF">CR513_56300</name>
</gene>
<dbReference type="AlphaFoldDB" id="A0A371EGA4"/>
<organism evidence="2 3">
    <name type="scientific">Mucuna pruriens</name>
    <name type="common">Velvet bean</name>
    <name type="synonym">Dolichos pruriens</name>
    <dbReference type="NCBI Taxonomy" id="157652"/>
    <lineage>
        <taxon>Eukaryota</taxon>
        <taxon>Viridiplantae</taxon>
        <taxon>Streptophyta</taxon>
        <taxon>Embryophyta</taxon>
        <taxon>Tracheophyta</taxon>
        <taxon>Spermatophyta</taxon>
        <taxon>Magnoliopsida</taxon>
        <taxon>eudicotyledons</taxon>
        <taxon>Gunneridae</taxon>
        <taxon>Pentapetalae</taxon>
        <taxon>rosids</taxon>
        <taxon>fabids</taxon>
        <taxon>Fabales</taxon>
        <taxon>Fabaceae</taxon>
        <taxon>Papilionoideae</taxon>
        <taxon>50 kb inversion clade</taxon>
        <taxon>NPAAA clade</taxon>
        <taxon>indigoferoid/millettioid clade</taxon>
        <taxon>Phaseoleae</taxon>
        <taxon>Mucuna</taxon>
    </lineage>
</organism>
<reference evidence="2" key="1">
    <citation type="submission" date="2018-05" db="EMBL/GenBank/DDBJ databases">
        <title>Draft genome of Mucuna pruriens seed.</title>
        <authorList>
            <person name="Nnadi N.E."/>
            <person name="Vos R."/>
            <person name="Hasami M.H."/>
            <person name="Devisetty U.K."/>
            <person name="Aguiy J.C."/>
        </authorList>
    </citation>
    <scope>NUCLEOTIDE SEQUENCE [LARGE SCALE GENOMIC DNA]</scope>
    <source>
        <strain evidence="2">JCA_2017</strain>
    </source>
</reference>
<feature type="region of interest" description="Disordered" evidence="1">
    <location>
        <begin position="30"/>
        <end position="49"/>
    </location>
</feature>
<protein>
    <submittedName>
        <fullName evidence="2">Uncharacterized protein</fullName>
    </submittedName>
</protein>
<evidence type="ECO:0000313" key="2">
    <source>
        <dbReference type="EMBL" id="RDX65075.1"/>
    </source>
</evidence>
<proteinExistence type="predicted"/>
<sequence>DILELHDYTSISMLLRQAFKEESKTLSLAPIGRDKSSRKGNAPLKGHKEECLGKGHITSQCPNKRAMILKYDSNINSESSQEGILDNDRNSSDEITYEGDLLMVR</sequence>
<dbReference type="Proteomes" id="UP000257109">
    <property type="component" value="Unassembled WGS sequence"/>
</dbReference>